<dbReference type="Pfam" id="PF25512">
    <property type="entry name" value="zf-CCCH_AtC3H23"/>
    <property type="match status" value="1"/>
</dbReference>
<dbReference type="GO" id="GO:0003677">
    <property type="term" value="F:DNA binding"/>
    <property type="evidence" value="ECO:0007669"/>
    <property type="project" value="UniProtKB-KW"/>
</dbReference>
<keyword evidence="4" id="KW-0238">DNA-binding</keyword>
<keyword evidence="2" id="KW-0863">Zinc-finger</keyword>
<evidence type="ECO:0000256" key="3">
    <source>
        <dbReference type="ARBA" id="ARBA00022833"/>
    </source>
</evidence>
<evidence type="ECO:0000256" key="5">
    <source>
        <dbReference type="SAM" id="MobiDB-lite"/>
    </source>
</evidence>
<dbReference type="AlphaFoldDB" id="A0A8B9AXI3"/>
<dbReference type="PANTHER" id="PTHR14493">
    <property type="entry name" value="UNKEMPT FAMILY MEMBER"/>
    <property type="match status" value="1"/>
</dbReference>
<gene>
    <name evidence="8" type="primary">LOC103718972</name>
</gene>
<feature type="region of interest" description="Disordered" evidence="5">
    <location>
        <begin position="31"/>
        <end position="53"/>
    </location>
</feature>
<evidence type="ECO:0000256" key="2">
    <source>
        <dbReference type="ARBA" id="ARBA00022771"/>
    </source>
</evidence>
<dbReference type="OrthoDB" id="410307at2759"/>
<evidence type="ECO:0000256" key="1">
    <source>
        <dbReference type="ARBA" id="ARBA00022723"/>
    </source>
</evidence>
<reference evidence="7" key="1">
    <citation type="journal article" date="2019" name="Nat. Commun.">
        <title>Genome-wide association mapping of date palm fruit traits.</title>
        <authorList>
            <person name="Hazzouri K.M."/>
            <person name="Gros-Balthazard M."/>
            <person name="Flowers J.M."/>
            <person name="Copetti D."/>
            <person name="Lemansour A."/>
            <person name="Lebrun M."/>
            <person name="Masmoudi K."/>
            <person name="Ferrand S."/>
            <person name="Dhar M.I."/>
            <person name="Fresquez Z.A."/>
            <person name="Rosas U."/>
            <person name="Zhang J."/>
            <person name="Talag J."/>
            <person name="Lee S."/>
            <person name="Kudrna D."/>
            <person name="Powell R.F."/>
            <person name="Leitch I.J."/>
            <person name="Krueger R.R."/>
            <person name="Wing R.A."/>
            <person name="Amiri K.M.A."/>
            <person name="Purugganan M.D."/>
        </authorList>
    </citation>
    <scope>NUCLEOTIDE SEQUENCE [LARGE SCALE GENOMIC DNA]</scope>
    <source>
        <strain evidence="7">cv. Khalas</strain>
    </source>
</reference>
<sequence>MLSSRLDSNNTFQHRRLLFLSGRNSSSLGCSRNLLDSKNPPRQGEGPRFSRTPFDDPTVGVAYILPVSRVTDYSGHWSPYALGEVALAALQCYLPCNEAYSAGEDSDESDLADALVDAYSYDKFRMYEFKVRRCARGRSHDWMKCPYAHPGEKAHRRDPRKYPYSGTACPDFRKGNCK</sequence>
<dbReference type="InterPro" id="IPR045234">
    <property type="entry name" value="Unkempt-like"/>
</dbReference>
<dbReference type="PANTHER" id="PTHR14493:SF155">
    <property type="entry name" value="ZINC FINGER CCCH DOMAIN-CONTAINING PROTEIN 20"/>
    <property type="match status" value="1"/>
</dbReference>
<reference evidence="8" key="2">
    <citation type="submission" date="2025-08" db="UniProtKB">
        <authorList>
            <consortium name="RefSeq"/>
        </authorList>
    </citation>
    <scope>IDENTIFICATION</scope>
    <source>
        <tissue evidence="8">Young leaves</tissue>
    </source>
</reference>
<accession>A0A8B9AXI3</accession>
<keyword evidence="1" id="KW-0479">Metal-binding</keyword>
<evidence type="ECO:0000256" key="4">
    <source>
        <dbReference type="ARBA" id="ARBA00023125"/>
    </source>
</evidence>
<keyword evidence="3" id="KW-0862">Zinc</keyword>
<evidence type="ECO:0000313" key="7">
    <source>
        <dbReference type="Proteomes" id="UP000228380"/>
    </source>
</evidence>
<evidence type="ECO:0000313" key="8">
    <source>
        <dbReference type="RefSeq" id="XP_038988114.1"/>
    </source>
</evidence>
<dbReference type="KEGG" id="pda:103718972"/>
<keyword evidence="7" id="KW-1185">Reference proteome</keyword>
<protein>
    <submittedName>
        <fullName evidence="8">Zinc finger CCCH domain-containing protein 2-like</fullName>
    </submittedName>
</protein>
<evidence type="ECO:0000259" key="6">
    <source>
        <dbReference type="Pfam" id="PF25512"/>
    </source>
</evidence>
<dbReference type="Proteomes" id="UP000228380">
    <property type="component" value="Chromosome 11"/>
</dbReference>
<name>A0A8B9AXI3_PHODC</name>
<organism evidence="7 8">
    <name type="scientific">Phoenix dactylifera</name>
    <name type="common">Date palm</name>
    <dbReference type="NCBI Taxonomy" id="42345"/>
    <lineage>
        <taxon>Eukaryota</taxon>
        <taxon>Viridiplantae</taxon>
        <taxon>Streptophyta</taxon>
        <taxon>Embryophyta</taxon>
        <taxon>Tracheophyta</taxon>
        <taxon>Spermatophyta</taxon>
        <taxon>Magnoliopsida</taxon>
        <taxon>Liliopsida</taxon>
        <taxon>Arecaceae</taxon>
        <taxon>Coryphoideae</taxon>
        <taxon>Phoeniceae</taxon>
        <taxon>Phoenix</taxon>
    </lineage>
</organism>
<dbReference type="GO" id="GO:0008270">
    <property type="term" value="F:zinc ion binding"/>
    <property type="evidence" value="ECO:0007669"/>
    <property type="project" value="UniProtKB-KW"/>
</dbReference>
<dbReference type="GeneID" id="103718972"/>
<dbReference type="RefSeq" id="XP_038988114.1">
    <property type="nucleotide sequence ID" value="XM_039132186.1"/>
</dbReference>
<feature type="domain" description="AtC3H23-like CCCH zinc finger" evidence="6">
    <location>
        <begin position="123"/>
        <end position="156"/>
    </location>
</feature>
<proteinExistence type="predicted"/>
<dbReference type="InterPro" id="IPR057444">
    <property type="entry name" value="Znf-CCCH_AtC3H23-like"/>
</dbReference>